<protein>
    <recommendedName>
        <fullName evidence="4">G protein-coupled receptor</fullName>
    </recommendedName>
</protein>
<evidence type="ECO:0000256" key="1">
    <source>
        <dbReference type="SAM" id="Phobius"/>
    </source>
</evidence>
<keyword evidence="3" id="KW-1185">Reference proteome</keyword>
<dbReference type="EMBL" id="BTSX01000004">
    <property type="protein sequence ID" value="GMS92629.1"/>
    <property type="molecule type" value="Genomic_DNA"/>
</dbReference>
<comment type="caution">
    <text evidence="2">The sequence shown here is derived from an EMBL/GenBank/DDBJ whole genome shotgun (WGS) entry which is preliminary data.</text>
</comment>
<proteinExistence type="predicted"/>
<gene>
    <name evidence="2" type="ORF">PENTCL1PPCAC_14804</name>
</gene>
<feature type="transmembrane region" description="Helical" evidence="1">
    <location>
        <begin position="7"/>
        <end position="30"/>
    </location>
</feature>
<organism evidence="2 3">
    <name type="scientific">Pristionchus entomophagus</name>
    <dbReference type="NCBI Taxonomy" id="358040"/>
    <lineage>
        <taxon>Eukaryota</taxon>
        <taxon>Metazoa</taxon>
        <taxon>Ecdysozoa</taxon>
        <taxon>Nematoda</taxon>
        <taxon>Chromadorea</taxon>
        <taxon>Rhabditida</taxon>
        <taxon>Rhabditina</taxon>
        <taxon>Diplogasteromorpha</taxon>
        <taxon>Diplogasteroidea</taxon>
        <taxon>Neodiplogasteridae</taxon>
        <taxon>Pristionchus</taxon>
    </lineage>
</organism>
<name>A0AAV5TBF8_9BILA</name>
<reference evidence="2" key="1">
    <citation type="submission" date="2023-10" db="EMBL/GenBank/DDBJ databases">
        <title>Genome assembly of Pristionchus species.</title>
        <authorList>
            <person name="Yoshida K."/>
            <person name="Sommer R.J."/>
        </authorList>
    </citation>
    <scope>NUCLEOTIDE SEQUENCE</scope>
    <source>
        <strain evidence="2">RS0144</strain>
    </source>
</reference>
<feature type="non-terminal residue" evidence="2">
    <location>
        <position position="1"/>
    </location>
</feature>
<keyword evidence="1" id="KW-0812">Transmembrane</keyword>
<dbReference type="AlphaFoldDB" id="A0AAV5TBF8"/>
<evidence type="ECO:0000313" key="3">
    <source>
        <dbReference type="Proteomes" id="UP001432027"/>
    </source>
</evidence>
<sequence length="114" mass="13398">IDSNRRLHFITLGISLLIAVITYPLLILTSYRLLTSQFNSQIYQLIVINNFLGVFQIVVHILTRHLPAFYECSVTYDFLQKQRLECARLHCTFLIALNRFDRWLVNIVATITRK</sequence>
<feature type="non-terminal residue" evidence="2">
    <location>
        <position position="114"/>
    </location>
</feature>
<evidence type="ECO:0000313" key="2">
    <source>
        <dbReference type="EMBL" id="GMS92629.1"/>
    </source>
</evidence>
<dbReference type="Proteomes" id="UP001432027">
    <property type="component" value="Unassembled WGS sequence"/>
</dbReference>
<keyword evidence="1" id="KW-1133">Transmembrane helix</keyword>
<keyword evidence="1" id="KW-0472">Membrane</keyword>
<evidence type="ECO:0008006" key="4">
    <source>
        <dbReference type="Google" id="ProtNLM"/>
    </source>
</evidence>
<feature type="transmembrane region" description="Helical" evidence="1">
    <location>
        <begin position="42"/>
        <end position="62"/>
    </location>
</feature>
<accession>A0AAV5TBF8</accession>